<evidence type="ECO:0000256" key="6">
    <source>
        <dbReference type="ARBA" id="ARBA00023125"/>
    </source>
</evidence>
<dbReference type="InterPro" id="IPR036590">
    <property type="entry name" value="SRAP-like"/>
</dbReference>
<dbReference type="Proteomes" id="UP001557485">
    <property type="component" value="Unassembled WGS sequence"/>
</dbReference>
<sequence>MCGAFEQHGVAMHEWAALLSEWPANDASRINIRPTDMAGTLDATGYALRRWSLIPHWSKYPKLKFATFNARAESLTEKPSFRDAWHQSQRCIIPVSAYFEWPVVDGNKQCHRLARQDGGAILLGGLWENWTQGELALNTFTIITTAAASDVAWVHSRTPLLIDPAYIDQWLRGSPEEAGKLLRSREKSSLLATGVASPKDSSK</sequence>
<evidence type="ECO:0000313" key="10">
    <source>
        <dbReference type="Proteomes" id="UP001557485"/>
    </source>
</evidence>
<gene>
    <name evidence="9" type="ORF">AB4876_12025</name>
</gene>
<reference evidence="9 10" key="1">
    <citation type="journal article" date="2011" name="Int. J. Syst. Evol. Microbiol.">
        <title>Zhongshania antarctica gen. nov., sp. nov. and Zhongshania guokunii sp. nov., gammaproteobacteria respectively isolated from coastal attached (fast) ice and surface seawater of the Antarctic.</title>
        <authorList>
            <person name="Li H.J."/>
            <person name="Zhang X.Y."/>
            <person name="Chen C.X."/>
            <person name="Zhang Y.J."/>
            <person name="Gao Z.M."/>
            <person name="Yu Y."/>
            <person name="Chen X.L."/>
            <person name="Chen B."/>
            <person name="Zhang Y.Z."/>
        </authorList>
    </citation>
    <scope>NUCLEOTIDE SEQUENCE [LARGE SCALE GENOMIC DNA]</scope>
    <source>
        <strain evidence="9 10">ZS6-22T</strain>
    </source>
</reference>
<keyword evidence="4 8" id="KW-0378">Hydrolase</keyword>
<evidence type="ECO:0000313" key="9">
    <source>
        <dbReference type="EMBL" id="MEX1669637.1"/>
    </source>
</evidence>
<evidence type="ECO:0000256" key="2">
    <source>
        <dbReference type="ARBA" id="ARBA00022670"/>
    </source>
</evidence>
<dbReference type="RefSeq" id="WP_368381910.1">
    <property type="nucleotide sequence ID" value="NZ_JBFRYA010000010.1"/>
</dbReference>
<keyword evidence="6" id="KW-0238">DNA-binding</keyword>
<evidence type="ECO:0000256" key="1">
    <source>
        <dbReference type="ARBA" id="ARBA00008136"/>
    </source>
</evidence>
<dbReference type="SUPFAM" id="SSF143081">
    <property type="entry name" value="BB1717-like"/>
    <property type="match status" value="1"/>
</dbReference>
<organism evidence="9 10">
    <name type="scientific">Zhongshania guokunii</name>
    <dbReference type="NCBI Taxonomy" id="641783"/>
    <lineage>
        <taxon>Bacteria</taxon>
        <taxon>Pseudomonadati</taxon>
        <taxon>Pseudomonadota</taxon>
        <taxon>Gammaproteobacteria</taxon>
        <taxon>Cellvibrionales</taxon>
        <taxon>Spongiibacteraceae</taxon>
        <taxon>Zhongshania</taxon>
    </lineage>
</organism>
<evidence type="ECO:0000256" key="8">
    <source>
        <dbReference type="RuleBase" id="RU364100"/>
    </source>
</evidence>
<protein>
    <recommendedName>
        <fullName evidence="8">Abasic site processing protein</fullName>
        <ecNumber evidence="8">3.4.-.-</ecNumber>
    </recommendedName>
</protein>
<keyword evidence="10" id="KW-1185">Reference proteome</keyword>
<evidence type="ECO:0000256" key="3">
    <source>
        <dbReference type="ARBA" id="ARBA00022763"/>
    </source>
</evidence>
<dbReference type="Gene3D" id="3.90.1680.10">
    <property type="entry name" value="SOS response associated peptidase-like"/>
    <property type="match status" value="1"/>
</dbReference>
<comment type="similarity">
    <text evidence="1 8">Belongs to the SOS response-associated peptidase family.</text>
</comment>
<dbReference type="GO" id="GO:0016787">
    <property type="term" value="F:hydrolase activity"/>
    <property type="evidence" value="ECO:0007669"/>
    <property type="project" value="UniProtKB-KW"/>
</dbReference>
<keyword evidence="7" id="KW-0456">Lyase</keyword>
<keyword evidence="3" id="KW-0227">DNA damage</keyword>
<comment type="caution">
    <text evidence="9">The sequence shown here is derived from an EMBL/GenBank/DDBJ whole genome shotgun (WGS) entry which is preliminary data.</text>
</comment>
<dbReference type="EC" id="3.4.-.-" evidence="8"/>
<evidence type="ECO:0000256" key="4">
    <source>
        <dbReference type="ARBA" id="ARBA00022801"/>
    </source>
</evidence>
<evidence type="ECO:0000256" key="5">
    <source>
        <dbReference type="ARBA" id="ARBA00023124"/>
    </source>
</evidence>
<dbReference type="PANTHER" id="PTHR13604">
    <property type="entry name" value="DC12-RELATED"/>
    <property type="match status" value="1"/>
</dbReference>
<name>A0ABV3U6Q1_9GAMM</name>
<proteinExistence type="inferred from homology"/>
<accession>A0ABV3U6Q1</accession>
<dbReference type="EMBL" id="JBFRYA010000010">
    <property type="protein sequence ID" value="MEX1669637.1"/>
    <property type="molecule type" value="Genomic_DNA"/>
</dbReference>
<dbReference type="Pfam" id="PF02586">
    <property type="entry name" value="SRAP"/>
    <property type="match status" value="1"/>
</dbReference>
<evidence type="ECO:0000256" key="7">
    <source>
        <dbReference type="ARBA" id="ARBA00023239"/>
    </source>
</evidence>
<keyword evidence="5" id="KW-0190">Covalent protein-DNA linkage</keyword>
<dbReference type="PANTHER" id="PTHR13604:SF0">
    <property type="entry name" value="ABASIC SITE PROCESSING PROTEIN HMCES"/>
    <property type="match status" value="1"/>
</dbReference>
<keyword evidence="2 8" id="KW-0645">Protease</keyword>
<dbReference type="InterPro" id="IPR003738">
    <property type="entry name" value="SRAP"/>
</dbReference>